<dbReference type="Proteomes" id="UP000790787">
    <property type="component" value="Chromosome 17"/>
</dbReference>
<protein>
    <submittedName>
        <fullName evidence="2">Uncharacterized protein LOC107801337 isoform X1</fullName>
    </submittedName>
</protein>
<name>A0AC58SZG2_TOBAC</name>
<accession>A0AC58SZG2</accession>
<proteinExistence type="predicted"/>
<reference evidence="2" key="2">
    <citation type="submission" date="2025-08" db="UniProtKB">
        <authorList>
            <consortium name="RefSeq"/>
        </authorList>
    </citation>
    <scope>IDENTIFICATION</scope>
    <source>
        <tissue evidence="2">Leaf</tissue>
    </source>
</reference>
<dbReference type="RefSeq" id="XP_075090355.1">
    <property type="nucleotide sequence ID" value="XM_075234254.1"/>
</dbReference>
<keyword evidence="1" id="KW-1185">Reference proteome</keyword>
<sequence>MVKRRRQAVNEVEITPQFFKIILSPHASKLRIPDEFVMKYGANMRDLVALEVPSGAIWKIKLQNSNGMAWLKEGWDQFKEYYSIGCGYFLLFQYNGISHFSVSIFDLSASEIEYPSGPSEDMTPENFVKIVGDASHRKKEGGPETNNNACDDIVDDFLRKKTAKVTKVADHSYSRRQKSSVPEWQDCIRVNLEKPHVEEDLYCATEKEKSKEIKEKLEKQNMEKNLYHAADKGKAEHCKEVLDPPASKMTNTCRCNKRKYSTRLEEPHCRHPLRSKSKPVEVVKLDQSKTEATMHCVKPKNTVVADSSHSGRQKTAAPISCPETKEPKKVKLEKVNSEEDFHCAAPKARRGETNMEKLEKQDVQQNLYAEAYKFKEHCDEVPVVDPSASKMTTTNQQSEKKTTTNLDASCCRYPLRSKQLKDVKLEKRDTEEDLFCAAQKAKRKETNRVELDKGDAEEHCNEVPVVDPSAPKMTTTNQHTEKKTATSLDASHCRYPLRSMQLKDVKIEKRDLKEHCNEVSVVDLSTSKMTTTNRYTEKKTATSLDASWCRYPLRSKQLKDVKIEKRYLKEHCNEVSVVDLSASKMTTTNRYTEKKTATSLDASWCRYPLRKHCNKVLVMDPSASKMTTTNQHSEKKTATSLDVSHCRYPLRSKQLKEVKLEQWGGEKNMHNLKPKNKVVADSPYCRRQNSGLPASSSSFHPERKEPIRVKLEKPDVEEDLFCVAQKAKMKVTNNVKLEIGDVEGNLNSAAYKVKASEMTSTWQEKGYTLIDAQCSKLGNPYFIVSMQPTYVSRNFRLDIPGNLFGRYFKEKETIVILRASDGRTWRARCSFQSNCARIHSPGWREFALDNGLKVHDTCVFELMEGVEPLIYVTIFRDDSCSLKDNLPICWQGFRACTSTSNSQAL</sequence>
<evidence type="ECO:0000313" key="2">
    <source>
        <dbReference type="RefSeq" id="XP_075090355.1"/>
    </source>
</evidence>
<evidence type="ECO:0000313" key="1">
    <source>
        <dbReference type="Proteomes" id="UP000790787"/>
    </source>
</evidence>
<reference evidence="1" key="1">
    <citation type="journal article" date="2014" name="Nat. Commun.">
        <title>The tobacco genome sequence and its comparison with those of tomato and potato.</title>
        <authorList>
            <person name="Sierro N."/>
            <person name="Battey J.N."/>
            <person name="Ouadi S."/>
            <person name="Bakaher N."/>
            <person name="Bovet L."/>
            <person name="Willig A."/>
            <person name="Goepfert S."/>
            <person name="Peitsch M.C."/>
            <person name="Ivanov N.V."/>
        </authorList>
    </citation>
    <scope>NUCLEOTIDE SEQUENCE [LARGE SCALE GENOMIC DNA]</scope>
</reference>
<organism evidence="1 2">
    <name type="scientific">Nicotiana tabacum</name>
    <name type="common">Common tobacco</name>
    <dbReference type="NCBI Taxonomy" id="4097"/>
    <lineage>
        <taxon>Eukaryota</taxon>
        <taxon>Viridiplantae</taxon>
        <taxon>Streptophyta</taxon>
        <taxon>Embryophyta</taxon>
        <taxon>Tracheophyta</taxon>
        <taxon>Spermatophyta</taxon>
        <taxon>Magnoliopsida</taxon>
        <taxon>eudicotyledons</taxon>
        <taxon>Gunneridae</taxon>
        <taxon>Pentapetalae</taxon>
        <taxon>asterids</taxon>
        <taxon>lamiids</taxon>
        <taxon>Solanales</taxon>
        <taxon>Solanaceae</taxon>
        <taxon>Nicotianoideae</taxon>
        <taxon>Nicotianeae</taxon>
        <taxon>Nicotiana</taxon>
    </lineage>
</organism>
<gene>
    <name evidence="2" type="primary">LOC107801337</name>
</gene>